<organism evidence="3">
    <name type="scientific">Schistosoma curassoni</name>
    <dbReference type="NCBI Taxonomy" id="6186"/>
    <lineage>
        <taxon>Eukaryota</taxon>
        <taxon>Metazoa</taxon>
        <taxon>Spiralia</taxon>
        <taxon>Lophotrochozoa</taxon>
        <taxon>Platyhelminthes</taxon>
        <taxon>Trematoda</taxon>
        <taxon>Digenea</taxon>
        <taxon>Strigeidida</taxon>
        <taxon>Schistosomatoidea</taxon>
        <taxon>Schistosomatidae</taxon>
        <taxon>Schistosoma</taxon>
    </lineage>
</organism>
<dbReference type="EMBL" id="UZAK01036148">
    <property type="protein sequence ID" value="VDP54071.1"/>
    <property type="molecule type" value="Genomic_DNA"/>
</dbReference>
<evidence type="ECO:0000313" key="2">
    <source>
        <dbReference type="Proteomes" id="UP000279833"/>
    </source>
</evidence>
<dbReference type="WBParaSite" id="SCUD_0001378601-mRNA-1">
    <property type="protein sequence ID" value="SCUD_0001378601-mRNA-1"/>
    <property type="gene ID" value="SCUD_0001378601"/>
</dbReference>
<gene>
    <name evidence="1" type="ORF">SCUD_LOCUS13783</name>
</gene>
<dbReference type="Proteomes" id="UP000279833">
    <property type="component" value="Unassembled WGS sequence"/>
</dbReference>
<keyword evidence="2" id="KW-1185">Reference proteome</keyword>
<proteinExistence type="predicted"/>
<protein>
    <submittedName>
        <fullName evidence="1 3">Uncharacterized protein</fullName>
    </submittedName>
</protein>
<sequence length="98" mass="11189">MKRTIRTQGHSGERVIKDDLHFRENITNNSLINCKALNKGEQKFGDYLSYCKRLSSNPCAYRHAIRFKGAKARPMKSVCQTTVHFATSDDEPCSLCFC</sequence>
<accession>A0A183KFI9</accession>
<evidence type="ECO:0000313" key="3">
    <source>
        <dbReference type="WBParaSite" id="SCUD_0001378601-mRNA-1"/>
    </source>
</evidence>
<reference evidence="3" key="1">
    <citation type="submission" date="2016-06" db="UniProtKB">
        <authorList>
            <consortium name="WormBaseParasite"/>
        </authorList>
    </citation>
    <scope>IDENTIFICATION</scope>
</reference>
<reference evidence="1 2" key="2">
    <citation type="submission" date="2018-11" db="EMBL/GenBank/DDBJ databases">
        <authorList>
            <consortium name="Pathogen Informatics"/>
        </authorList>
    </citation>
    <scope>NUCLEOTIDE SEQUENCE [LARGE SCALE GENOMIC DNA]</scope>
    <source>
        <strain evidence="1">Dakar</strain>
        <strain evidence="2">Dakar, Senegal</strain>
    </source>
</reference>
<evidence type="ECO:0000313" key="1">
    <source>
        <dbReference type="EMBL" id="VDP54071.1"/>
    </source>
</evidence>
<dbReference type="AlphaFoldDB" id="A0A183KFI9"/>
<name>A0A183KFI9_9TREM</name>